<dbReference type="GO" id="GO:0052934">
    <property type="term" value="F:alcohol dehydrogenase (cytochrome c) activity"/>
    <property type="evidence" value="ECO:0007669"/>
    <property type="project" value="UniProtKB-EC"/>
</dbReference>
<keyword evidence="9" id="KW-1185">Reference proteome</keyword>
<dbReference type="Gene3D" id="2.140.10.10">
    <property type="entry name" value="Quinoprotein alcohol dehydrogenase-like superfamily"/>
    <property type="match status" value="1"/>
</dbReference>
<comment type="similarity">
    <text evidence="2">Belongs to the bacterial PQQ dehydrogenase family.</text>
</comment>
<gene>
    <name evidence="8" type="primary">adh</name>
    <name evidence="8" type="ORF">NITMOv2_2763</name>
</gene>
<dbReference type="SUPFAM" id="SSF50998">
    <property type="entry name" value="Quinoprotein alcohol dehydrogenase-like"/>
    <property type="match status" value="1"/>
</dbReference>
<evidence type="ECO:0000256" key="1">
    <source>
        <dbReference type="ARBA" id="ARBA00001931"/>
    </source>
</evidence>
<dbReference type="NCBIfam" id="TIGR03075">
    <property type="entry name" value="PQQ_enz_alc_DH"/>
    <property type="match status" value="1"/>
</dbReference>
<dbReference type="Proteomes" id="UP000069205">
    <property type="component" value="Chromosome"/>
</dbReference>
<dbReference type="PANTHER" id="PTHR32303">
    <property type="entry name" value="QUINOPROTEIN ALCOHOL DEHYDROGENASE (CYTOCHROME C)"/>
    <property type="match status" value="1"/>
</dbReference>
<keyword evidence="5" id="KW-0732">Signal</keyword>
<feature type="domain" description="Pyrrolo-quinoline quinone repeat" evidence="6">
    <location>
        <begin position="69"/>
        <end position="378"/>
    </location>
</feature>
<dbReference type="GO" id="GO:0016020">
    <property type="term" value="C:membrane"/>
    <property type="evidence" value="ECO:0007669"/>
    <property type="project" value="InterPro"/>
</dbReference>
<feature type="chain" id="PRO_5005476966" evidence="5">
    <location>
        <begin position="20"/>
        <end position="581"/>
    </location>
</feature>
<evidence type="ECO:0000259" key="6">
    <source>
        <dbReference type="Pfam" id="PF01011"/>
    </source>
</evidence>
<dbReference type="PANTHER" id="PTHR32303:SF20">
    <property type="entry name" value="QUINOPROTEIN ETHANOL DEHYDROGENASE"/>
    <property type="match status" value="1"/>
</dbReference>
<evidence type="ECO:0000256" key="3">
    <source>
        <dbReference type="ARBA" id="ARBA00022723"/>
    </source>
</evidence>
<dbReference type="STRING" id="42253.NITMOv2_2763"/>
<dbReference type="KEGG" id="nmv:NITMOv2_2763"/>
<sequence>MFMRLSCFALAILIAGATADCGGSRPDYPLTQHSRPLGSLSAMKGTAPPVAAGVTFQRLLQARSEPHNWLTYYGAYDGWRYSPLDQITRDNVAQLRPAWTFQFGQIGLTATPATYAFEAAPLVVDGVMFVSGWDGYVWALDAATGAELWRYKHEIPLDTPLCCGNVNRGVAVTNGKVFFATQNGYLVALDGVTGKPVWIQPFADVRAGESATLAPLVVKHLVIVGDSGAEYGVRGHIDAFDADTGRRVWRRYNVPKPGEPGSETWPRNGDAWARGGGTAWITGTYDPELDLLYWGTSNPGPDFDGSGRPGANLYTDSVLALDPDTGALRWHYQWTPHDVWDYSGVNENILFDRDGRKLLAHFDRNGYLFILDRTNGALVRVTTFGRVTWGEIDERGAVTVKNIPTEQGTDICPGPAGAKEWTHAAYSPRTGWLYTPVIDACATFKLVPGTFREGLPYWGGEVTTAGHQHGGAIKAYDPSTGREVWSWKHDKPMVSSVLATAGDLVFAGAPTGEFLAFDGRTGKLLWRYATGSGIHSSPVAYSVNGKQYIAVPAGWGGWLKGFAPGLLGAPRGDALFVFALP</sequence>
<comment type="cofactor">
    <cofactor evidence="1">
        <name>pyrroloquinoline quinone</name>
        <dbReference type="ChEBI" id="CHEBI:58442"/>
    </cofactor>
</comment>
<dbReference type="EMBL" id="CP011801">
    <property type="protein sequence ID" value="ALA59173.1"/>
    <property type="molecule type" value="Genomic_DNA"/>
</dbReference>
<evidence type="ECO:0000256" key="5">
    <source>
        <dbReference type="SAM" id="SignalP"/>
    </source>
</evidence>
<dbReference type="SMART" id="SM00564">
    <property type="entry name" value="PQQ"/>
    <property type="match status" value="6"/>
</dbReference>
<proteinExistence type="inferred from homology"/>
<reference evidence="8 9" key="1">
    <citation type="journal article" date="2015" name="Proc. Natl. Acad. Sci. U.S.A.">
        <title>Expanded metabolic versatility of ubiquitous nitrite-oxidizing bacteria from the genus Nitrospira.</title>
        <authorList>
            <person name="Koch H."/>
            <person name="Lucker S."/>
            <person name="Albertsen M."/>
            <person name="Kitzinger K."/>
            <person name="Herbold C."/>
            <person name="Spieck E."/>
            <person name="Nielsen P.H."/>
            <person name="Wagner M."/>
            <person name="Daims H."/>
        </authorList>
    </citation>
    <scope>NUCLEOTIDE SEQUENCE [LARGE SCALE GENOMIC DNA]</scope>
    <source>
        <strain evidence="8 9">NSP M-1</strain>
    </source>
</reference>
<feature type="domain" description="Pyrrolo-quinoline quinone repeat" evidence="7">
    <location>
        <begin position="471"/>
        <end position="539"/>
    </location>
</feature>
<evidence type="ECO:0000313" key="8">
    <source>
        <dbReference type="EMBL" id="ALA59173.1"/>
    </source>
</evidence>
<keyword evidence="4 8" id="KW-0560">Oxidoreductase</keyword>
<protein>
    <submittedName>
        <fullName evidence="8">Quinoprotein alcohol dehydrogenase</fullName>
        <ecNumber evidence="8">1.1.2.8</ecNumber>
    </submittedName>
</protein>
<name>A0A0K2GDZ9_NITMO</name>
<dbReference type="EC" id="1.1.2.8" evidence="8"/>
<evidence type="ECO:0000256" key="2">
    <source>
        <dbReference type="ARBA" id="ARBA00008156"/>
    </source>
</evidence>
<dbReference type="InterPro" id="IPR002372">
    <property type="entry name" value="PQQ_rpt_dom"/>
</dbReference>
<dbReference type="PATRIC" id="fig|42253.5.peg.2733"/>
<keyword evidence="3" id="KW-0479">Metal-binding</keyword>
<dbReference type="Pfam" id="PF13360">
    <property type="entry name" value="PQQ_2"/>
    <property type="match status" value="1"/>
</dbReference>
<evidence type="ECO:0000259" key="7">
    <source>
        <dbReference type="Pfam" id="PF13360"/>
    </source>
</evidence>
<evidence type="ECO:0000256" key="4">
    <source>
        <dbReference type="ARBA" id="ARBA00023002"/>
    </source>
</evidence>
<dbReference type="Pfam" id="PF01011">
    <property type="entry name" value="PQQ"/>
    <property type="match status" value="1"/>
</dbReference>
<dbReference type="GO" id="GO:0005509">
    <property type="term" value="F:calcium ion binding"/>
    <property type="evidence" value="ECO:0007669"/>
    <property type="project" value="InterPro"/>
</dbReference>
<evidence type="ECO:0000313" key="9">
    <source>
        <dbReference type="Proteomes" id="UP000069205"/>
    </source>
</evidence>
<dbReference type="InterPro" id="IPR018391">
    <property type="entry name" value="PQQ_b-propeller_rpt"/>
</dbReference>
<dbReference type="AlphaFoldDB" id="A0A0K2GDZ9"/>
<organism evidence="8 9">
    <name type="scientific">Nitrospira moscoviensis</name>
    <dbReference type="NCBI Taxonomy" id="42253"/>
    <lineage>
        <taxon>Bacteria</taxon>
        <taxon>Pseudomonadati</taxon>
        <taxon>Nitrospirota</taxon>
        <taxon>Nitrospiria</taxon>
        <taxon>Nitrospirales</taxon>
        <taxon>Nitrospiraceae</taxon>
        <taxon>Nitrospira</taxon>
    </lineage>
</organism>
<dbReference type="InterPro" id="IPR017512">
    <property type="entry name" value="PQQ_MeOH/EtOH_DH"/>
</dbReference>
<feature type="signal peptide" evidence="5">
    <location>
        <begin position="1"/>
        <end position="19"/>
    </location>
</feature>
<dbReference type="InterPro" id="IPR011047">
    <property type="entry name" value="Quinoprotein_ADH-like_sf"/>
</dbReference>
<accession>A0A0K2GDZ9</accession>